<dbReference type="OrthoDB" id="4990598at2"/>
<dbReference type="KEGG" id="xyl:ET495_04650"/>
<dbReference type="Gene3D" id="1.10.1740.10">
    <property type="match status" value="1"/>
</dbReference>
<comment type="similarity">
    <text evidence="1">Belongs to the sigma-70 factor family. ECF subfamily.</text>
</comment>
<dbReference type="Gene3D" id="1.10.10.10">
    <property type="entry name" value="Winged helix-like DNA-binding domain superfamily/Winged helix DNA-binding domain"/>
    <property type="match status" value="1"/>
</dbReference>
<evidence type="ECO:0000313" key="8">
    <source>
        <dbReference type="EMBL" id="QAY62665.1"/>
    </source>
</evidence>
<dbReference type="PANTHER" id="PTHR43133:SF8">
    <property type="entry name" value="RNA POLYMERASE SIGMA FACTOR HI_1459-RELATED"/>
    <property type="match status" value="1"/>
</dbReference>
<accession>A0A4P6EJV7</accession>
<dbReference type="InterPro" id="IPR013325">
    <property type="entry name" value="RNA_pol_sigma_r2"/>
</dbReference>
<dbReference type="EMBL" id="CP035495">
    <property type="protein sequence ID" value="QAY62665.1"/>
    <property type="molecule type" value="Genomic_DNA"/>
</dbReference>
<evidence type="ECO:0000256" key="5">
    <source>
        <dbReference type="ARBA" id="ARBA00023163"/>
    </source>
</evidence>
<evidence type="ECO:0000256" key="6">
    <source>
        <dbReference type="SAM" id="MobiDB-lite"/>
    </source>
</evidence>
<feature type="compositionally biased region" description="Basic residues" evidence="6">
    <location>
        <begin position="269"/>
        <end position="278"/>
    </location>
</feature>
<feature type="region of interest" description="Disordered" evidence="6">
    <location>
        <begin position="265"/>
        <end position="292"/>
    </location>
</feature>
<evidence type="ECO:0000256" key="2">
    <source>
        <dbReference type="ARBA" id="ARBA00023015"/>
    </source>
</evidence>
<sequence length="292" mass="32057">MPATRPGRPPRRVATRVRRSGCAVRNGSQQASDADLVALVRAGDPSGRAYAELFQRHWHVARSAAVRFGAGGDADDLAQEAMVRVFQAIAEGAGPETAFRAYLVAAVRNLAISRSRRTQPYLAGDAMDLEELAFLGEDGREVDEDLMDRSLLAAAFHKVPDRYREVLWYTVVEGMHPRDLAPRFGLSANGVAVLAARARESLRRAWIAVQLDDGSLDERCAWALHSLISLQREDALGRTTRDRLAQHLSECSRCRTAAVSVQVTSRTVSRPRSHRTHATARDGPCPTVIPDT</sequence>
<keyword evidence="5" id="KW-0804">Transcription</keyword>
<feature type="domain" description="RNA polymerase sigma-70 region 2" evidence="7">
    <location>
        <begin position="54"/>
        <end position="119"/>
    </location>
</feature>
<keyword evidence="9" id="KW-1185">Reference proteome</keyword>
<keyword evidence="3" id="KW-0731">Sigma factor</keyword>
<protein>
    <submittedName>
        <fullName evidence="8">Sigma-70 family RNA polymerase sigma factor</fullName>
    </submittedName>
</protein>
<dbReference type="SUPFAM" id="SSF88946">
    <property type="entry name" value="Sigma2 domain of RNA polymerase sigma factors"/>
    <property type="match status" value="1"/>
</dbReference>
<dbReference type="GO" id="GO:0016987">
    <property type="term" value="F:sigma factor activity"/>
    <property type="evidence" value="ECO:0007669"/>
    <property type="project" value="UniProtKB-KW"/>
</dbReference>
<organism evidence="8 9">
    <name type="scientific">Xylanimonas allomyrinae</name>
    <dbReference type="NCBI Taxonomy" id="2509459"/>
    <lineage>
        <taxon>Bacteria</taxon>
        <taxon>Bacillati</taxon>
        <taxon>Actinomycetota</taxon>
        <taxon>Actinomycetes</taxon>
        <taxon>Micrococcales</taxon>
        <taxon>Promicromonosporaceae</taxon>
        <taxon>Xylanimonas</taxon>
    </lineage>
</organism>
<dbReference type="InterPro" id="IPR036388">
    <property type="entry name" value="WH-like_DNA-bd_sf"/>
</dbReference>
<dbReference type="InterPro" id="IPR007627">
    <property type="entry name" value="RNA_pol_sigma70_r2"/>
</dbReference>
<evidence type="ECO:0000256" key="4">
    <source>
        <dbReference type="ARBA" id="ARBA00023125"/>
    </source>
</evidence>
<dbReference type="PANTHER" id="PTHR43133">
    <property type="entry name" value="RNA POLYMERASE ECF-TYPE SIGMA FACTO"/>
    <property type="match status" value="1"/>
</dbReference>
<dbReference type="Pfam" id="PF04542">
    <property type="entry name" value="Sigma70_r2"/>
    <property type="match status" value="1"/>
</dbReference>
<keyword evidence="4" id="KW-0238">DNA-binding</keyword>
<dbReference type="GO" id="GO:0003677">
    <property type="term" value="F:DNA binding"/>
    <property type="evidence" value="ECO:0007669"/>
    <property type="project" value="UniProtKB-KW"/>
</dbReference>
<evidence type="ECO:0000256" key="1">
    <source>
        <dbReference type="ARBA" id="ARBA00010641"/>
    </source>
</evidence>
<name>A0A4P6EJV7_9MICO</name>
<dbReference type="Proteomes" id="UP000291758">
    <property type="component" value="Chromosome"/>
</dbReference>
<keyword evidence="2" id="KW-0805">Transcription regulation</keyword>
<dbReference type="InterPro" id="IPR039425">
    <property type="entry name" value="RNA_pol_sigma-70-like"/>
</dbReference>
<dbReference type="NCBIfam" id="TIGR02937">
    <property type="entry name" value="sigma70-ECF"/>
    <property type="match status" value="1"/>
</dbReference>
<dbReference type="InterPro" id="IPR014284">
    <property type="entry name" value="RNA_pol_sigma-70_dom"/>
</dbReference>
<evidence type="ECO:0000259" key="7">
    <source>
        <dbReference type="Pfam" id="PF04542"/>
    </source>
</evidence>
<dbReference type="AlphaFoldDB" id="A0A4P6EJV7"/>
<reference evidence="8 9" key="1">
    <citation type="submission" date="2019-01" db="EMBL/GenBank/DDBJ databases">
        <title>Genome sequencing of strain 2JSPR-7.</title>
        <authorList>
            <person name="Heo J."/>
            <person name="Kim S.-J."/>
            <person name="Kim J.-S."/>
            <person name="Hong S.-B."/>
            <person name="Kwon S.-W."/>
        </authorList>
    </citation>
    <scope>NUCLEOTIDE SEQUENCE [LARGE SCALE GENOMIC DNA]</scope>
    <source>
        <strain evidence="8 9">2JSPR-7</strain>
    </source>
</reference>
<dbReference type="InterPro" id="IPR013324">
    <property type="entry name" value="RNA_pol_sigma_r3/r4-like"/>
</dbReference>
<dbReference type="SUPFAM" id="SSF88659">
    <property type="entry name" value="Sigma3 and sigma4 domains of RNA polymerase sigma factors"/>
    <property type="match status" value="1"/>
</dbReference>
<evidence type="ECO:0000256" key="3">
    <source>
        <dbReference type="ARBA" id="ARBA00023082"/>
    </source>
</evidence>
<dbReference type="GO" id="GO:0006352">
    <property type="term" value="P:DNA-templated transcription initiation"/>
    <property type="evidence" value="ECO:0007669"/>
    <property type="project" value="InterPro"/>
</dbReference>
<evidence type="ECO:0000313" key="9">
    <source>
        <dbReference type="Proteomes" id="UP000291758"/>
    </source>
</evidence>
<gene>
    <name evidence="8" type="ORF">ET495_04650</name>
</gene>
<proteinExistence type="inferred from homology"/>